<dbReference type="EMBL" id="AP022853">
    <property type="protein sequence ID" value="BCB28498.1"/>
    <property type="molecule type" value="Genomic_DNA"/>
</dbReference>
<dbReference type="SUPFAM" id="SSF46626">
    <property type="entry name" value="Cytochrome c"/>
    <property type="match status" value="1"/>
</dbReference>
<dbReference type="GO" id="GO:0009055">
    <property type="term" value="F:electron transfer activity"/>
    <property type="evidence" value="ECO:0007669"/>
    <property type="project" value="InterPro"/>
</dbReference>
<dbReference type="PANTHER" id="PTHR40942:SF4">
    <property type="entry name" value="CYTOCHROME C5"/>
    <property type="match status" value="1"/>
</dbReference>
<evidence type="ECO:0000259" key="8">
    <source>
        <dbReference type="PROSITE" id="PS51007"/>
    </source>
</evidence>
<evidence type="ECO:0000256" key="4">
    <source>
        <dbReference type="ARBA" id="ARBA00022982"/>
    </source>
</evidence>
<dbReference type="PRINTS" id="PR00607">
    <property type="entry name" value="CYTCHROMECIE"/>
</dbReference>
<keyword evidence="2 6" id="KW-0349">Heme</keyword>
<dbReference type="PANTHER" id="PTHR40942">
    <property type="match status" value="1"/>
</dbReference>
<dbReference type="InterPro" id="IPR009056">
    <property type="entry name" value="Cyt_c-like_dom"/>
</dbReference>
<dbReference type="KEGG" id="slac:SKTS_33840"/>
<keyword evidence="3 6" id="KW-0479">Metal-binding</keyword>
<evidence type="ECO:0000313" key="9">
    <source>
        <dbReference type="EMBL" id="BCB28498.1"/>
    </source>
</evidence>
<keyword evidence="7" id="KW-1133">Transmembrane helix</keyword>
<dbReference type="Proteomes" id="UP000502260">
    <property type="component" value="Chromosome"/>
</dbReference>
<keyword evidence="7" id="KW-0472">Membrane</keyword>
<protein>
    <recommendedName>
        <fullName evidence="8">Cytochrome c domain-containing protein</fullName>
    </recommendedName>
</protein>
<accession>A0A6F8VFK0</accession>
<organism evidence="9 10">
    <name type="scientific">Sulfurimicrobium lacus</name>
    <dbReference type="NCBI Taxonomy" id="2715678"/>
    <lineage>
        <taxon>Bacteria</taxon>
        <taxon>Pseudomonadati</taxon>
        <taxon>Pseudomonadota</taxon>
        <taxon>Betaproteobacteria</taxon>
        <taxon>Nitrosomonadales</taxon>
        <taxon>Sulfuricellaceae</taxon>
        <taxon>Sulfurimicrobium</taxon>
    </lineage>
</organism>
<feature type="domain" description="Cytochrome c" evidence="8">
    <location>
        <begin position="77"/>
        <end position="157"/>
    </location>
</feature>
<dbReference type="AlphaFoldDB" id="A0A6F8VFK0"/>
<evidence type="ECO:0000313" key="10">
    <source>
        <dbReference type="Proteomes" id="UP000502260"/>
    </source>
</evidence>
<evidence type="ECO:0000256" key="3">
    <source>
        <dbReference type="ARBA" id="ARBA00022723"/>
    </source>
</evidence>
<dbReference type="PROSITE" id="PS51007">
    <property type="entry name" value="CYTC"/>
    <property type="match status" value="1"/>
</dbReference>
<dbReference type="Gene3D" id="1.10.760.10">
    <property type="entry name" value="Cytochrome c-like domain"/>
    <property type="match status" value="1"/>
</dbReference>
<sequence>MSEHHEEMTKTTPMQVVFASVGGLVPPLIAIFLIVQLVLSIQHSHVNKEADEALAKTVAERIKPVGEMKVVDANAPKVVKSGEEVFKAVCTSCHTSGALNAPKFGNKGDWGKRVSQGYETLVKHAIEGIRAMPARGGAADLSDLEVQRAVVYMANAGGAKFTDPK</sequence>
<evidence type="ECO:0000256" key="6">
    <source>
        <dbReference type="PROSITE-ProRule" id="PRU00433"/>
    </source>
</evidence>
<dbReference type="InterPro" id="IPR002323">
    <property type="entry name" value="Cyt_CIE"/>
</dbReference>
<evidence type="ECO:0000256" key="7">
    <source>
        <dbReference type="SAM" id="Phobius"/>
    </source>
</evidence>
<evidence type="ECO:0000256" key="2">
    <source>
        <dbReference type="ARBA" id="ARBA00022617"/>
    </source>
</evidence>
<reference evidence="10" key="1">
    <citation type="submission" date="2020-03" db="EMBL/GenBank/DDBJ databases">
        <title>Complete genome sequence of sulfur-oxidizing bacterium skT11.</title>
        <authorList>
            <person name="Kanda M."/>
            <person name="Kojima H."/>
            <person name="Fukui M."/>
        </authorList>
    </citation>
    <scope>NUCLEOTIDE SEQUENCE [LARGE SCALE GENOMIC DNA]</scope>
    <source>
        <strain evidence="10">skT11</strain>
    </source>
</reference>
<proteinExistence type="predicted"/>
<dbReference type="RefSeq" id="WP_173068004.1">
    <property type="nucleotide sequence ID" value="NZ_AP022853.1"/>
</dbReference>
<evidence type="ECO:0000256" key="5">
    <source>
        <dbReference type="ARBA" id="ARBA00023004"/>
    </source>
</evidence>
<keyword evidence="4" id="KW-0249">Electron transport</keyword>
<feature type="transmembrane region" description="Helical" evidence="7">
    <location>
        <begin position="16"/>
        <end position="39"/>
    </location>
</feature>
<dbReference type="GO" id="GO:0005506">
    <property type="term" value="F:iron ion binding"/>
    <property type="evidence" value="ECO:0007669"/>
    <property type="project" value="InterPro"/>
</dbReference>
<dbReference type="GO" id="GO:0020037">
    <property type="term" value="F:heme binding"/>
    <property type="evidence" value="ECO:0007669"/>
    <property type="project" value="InterPro"/>
</dbReference>
<name>A0A6F8VFK0_9PROT</name>
<gene>
    <name evidence="9" type="ORF">SKTS_33840</name>
</gene>
<keyword evidence="7" id="KW-0812">Transmembrane</keyword>
<evidence type="ECO:0000256" key="1">
    <source>
        <dbReference type="ARBA" id="ARBA00022448"/>
    </source>
</evidence>
<keyword evidence="10" id="KW-1185">Reference proteome</keyword>
<dbReference type="Pfam" id="PF13442">
    <property type="entry name" value="Cytochrome_CBB3"/>
    <property type="match status" value="1"/>
</dbReference>
<dbReference type="InterPro" id="IPR036909">
    <property type="entry name" value="Cyt_c-like_dom_sf"/>
</dbReference>
<keyword evidence="1" id="KW-0813">Transport</keyword>
<keyword evidence="5 6" id="KW-0408">Iron</keyword>